<gene>
    <name evidence="2" type="ORF">SAMN04487819_10673</name>
</gene>
<dbReference type="CDD" id="cd00519">
    <property type="entry name" value="Lipase_3"/>
    <property type="match status" value="1"/>
</dbReference>
<dbReference type="EMBL" id="FOMZ01000006">
    <property type="protein sequence ID" value="SFD98063.1"/>
    <property type="molecule type" value="Genomic_DNA"/>
</dbReference>
<dbReference type="SUPFAM" id="SSF53474">
    <property type="entry name" value="alpha/beta-Hydrolases"/>
    <property type="match status" value="1"/>
</dbReference>
<dbReference type="Gene3D" id="3.40.50.1820">
    <property type="entry name" value="alpha/beta hydrolase"/>
    <property type="match status" value="1"/>
</dbReference>
<dbReference type="Pfam" id="PF01764">
    <property type="entry name" value="Lipase_3"/>
    <property type="match status" value="1"/>
</dbReference>
<dbReference type="RefSeq" id="WP_092926469.1">
    <property type="nucleotide sequence ID" value="NZ_FOMZ01000006.1"/>
</dbReference>
<organism evidence="2 3">
    <name type="scientific">Actinopolyspora alba</name>
    <dbReference type="NCBI Taxonomy" id="673379"/>
    <lineage>
        <taxon>Bacteria</taxon>
        <taxon>Bacillati</taxon>
        <taxon>Actinomycetota</taxon>
        <taxon>Actinomycetes</taxon>
        <taxon>Actinopolysporales</taxon>
        <taxon>Actinopolysporaceae</taxon>
        <taxon>Actinopolyspora</taxon>
        <taxon>Actinopolyspora alba group</taxon>
    </lineage>
</organism>
<keyword evidence="3" id="KW-1185">Reference proteome</keyword>
<dbReference type="Proteomes" id="UP000198716">
    <property type="component" value="Unassembled WGS sequence"/>
</dbReference>
<dbReference type="InterPro" id="IPR029058">
    <property type="entry name" value="AB_hydrolase_fold"/>
</dbReference>
<reference evidence="3" key="1">
    <citation type="submission" date="2016-10" db="EMBL/GenBank/DDBJ databases">
        <authorList>
            <person name="Varghese N."/>
            <person name="Submissions S."/>
        </authorList>
    </citation>
    <scope>NUCLEOTIDE SEQUENCE [LARGE SCALE GENOMIC DNA]</scope>
    <source>
        <strain evidence="3">DSM 45004</strain>
    </source>
</reference>
<feature type="domain" description="Fungal lipase-type" evidence="1">
    <location>
        <begin position="75"/>
        <end position="207"/>
    </location>
</feature>
<evidence type="ECO:0000313" key="2">
    <source>
        <dbReference type="EMBL" id="SFD98063.1"/>
    </source>
</evidence>
<dbReference type="AlphaFoldDB" id="A0A1I1WXA5"/>
<dbReference type="InterPro" id="IPR002921">
    <property type="entry name" value="Fungal_lipase-type"/>
</dbReference>
<accession>A0A1I1WXA5</accession>
<name>A0A1I1WXA5_9ACTN</name>
<protein>
    <submittedName>
        <fullName evidence="2">Triacylglycerol lipase</fullName>
    </submittedName>
</protein>
<evidence type="ECO:0000259" key="1">
    <source>
        <dbReference type="Pfam" id="PF01764"/>
    </source>
</evidence>
<dbReference type="PANTHER" id="PTHR45856:SF11">
    <property type="entry name" value="FUNGAL LIPASE-LIKE DOMAIN-CONTAINING PROTEIN"/>
    <property type="match status" value="1"/>
</dbReference>
<dbReference type="InterPro" id="IPR051218">
    <property type="entry name" value="Sec_MonoDiacylglyc_Lipase"/>
</dbReference>
<dbReference type="PANTHER" id="PTHR45856">
    <property type="entry name" value="ALPHA/BETA-HYDROLASES SUPERFAMILY PROTEIN"/>
    <property type="match status" value="1"/>
</dbReference>
<sequence>MPVVEINHKTTGYTLGHAYWLARAAKLSYEDESAIRETAAEWGFDRCRYFHSELDSSLPIEDTQGFVAASADMIIVAFRGTEPKQLKDWLSDANTLVESGPAGRGKVHQGFNQALDSVYQDVKAAVDEFRDNDQTLWFTGHSLGGALAMLASARMYFEDPGLLADGVYTFGQPRTCDRGLAGDYDEVFADRTFRFVNNNDIVTQVPPPEPVFHHVRHVRYFDADGDLHDRISTFSGLTDNLAGFTSDVSAPASDGLRDHFVDNYVALMEAKVS</sequence>
<proteinExistence type="predicted"/>
<evidence type="ECO:0000313" key="3">
    <source>
        <dbReference type="Proteomes" id="UP000198716"/>
    </source>
</evidence>
<dbReference type="GO" id="GO:0006629">
    <property type="term" value="P:lipid metabolic process"/>
    <property type="evidence" value="ECO:0007669"/>
    <property type="project" value="InterPro"/>
</dbReference>